<dbReference type="GO" id="GO:0000287">
    <property type="term" value="F:magnesium ion binding"/>
    <property type="evidence" value="ECO:0007669"/>
    <property type="project" value="UniProtKB-ARBA"/>
</dbReference>
<dbReference type="GO" id="GO:0008661">
    <property type="term" value="F:1-deoxy-D-xylulose-5-phosphate synthase activity"/>
    <property type="evidence" value="ECO:0007669"/>
    <property type="project" value="UniProtKB-EC"/>
</dbReference>
<name>A0A6I1G8N0_9BIFI</name>
<evidence type="ECO:0000256" key="1">
    <source>
        <dbReference type="ARBA" id="ARBA00001946"/>
    </source>
</evidence>
<keyword evidence="9" id="KW-0460">Magnesium</keyword>
<dbReference type="GO" id="GO:0019288">
    <property type="term" value="P:isopentenyl diphosphate biosynthetic process, methylerythritol 4-phosphate pathway"/>
    <property type="evidence" value="ECO:0007669"/>
    <property type="project" value="TreeGrafter"/>
</dbReference>
<keyword evidence="12" id="KW-0414">Isoprene biosynthesis</keyword>
<dbReference type="GO" id="GO:0009228">
    <property type="term" value="P:thiamine biosynthetic process"/>
    <property type="evidence" value="ECO:0007669"/>
    <property type="project" value="UniProtKB-KW"/>
</dbReference>
<evidence type="ECO:0000256" key="2">
    <source>
        <dbReference type="ARBA" id="ARBA00001964"/>
    </source>
</evidence>
<evidence type="ECO:0000256" key="7">
    <source>
        <dbReference type="ARBA" id="ARBA00022679"/>
    </source>
</evidence>
<keyword evidence="10" id="KW-0784">Thiamine biosynthesis</keyword>
<dbReference type="CDD" id="cd07033">
    <property type="entry name" value="TPP_PYR_DXS_TK_like"/>
    <property type="match status" value="1"/>
</dbReference>
<dbReference type="InterPro" id="IPR009014">
    <property type="entry name" value="Transketo_C/PFOR_II"/>
</dbReference>
<dbReference type="CDD" id="cd02007">
    <property type="entry name" value="TPP_DXS"/>
    <property type="match status" value="1"/>
</dbReference>
<dbReference type="GO" id="GO:0005829">
    <property type="term" value="C:cytosol"/>
    <property type="evidence" value="ECO:0007669"/>
    <property type="project" value="TreeGrafter"/>
</dbReference>
<evidence type="ECO:0000256" key="10">
    <source>
        <dbReference type="ARBA" id="ARBA00022977"/>
    </source>
</evidence>
<evidence type="ECO:0000256" key="6">
    <source>
        <dbReference type="ARBA" id="ARBA00013150"/>
    </source>
</evidence>
<comment type="cofactor">
    <cofactor evidence="2">
        <name>thiamine diphosphate</name>
        <dbReference type="ChEBI" id="CHEBI:58937"/>
    </cofactor>
</comment>
<dbReference type="GO" id="GO:0016114">
    <property type="term" value="P:terpenoid biosynthetic process"/>
    <property type="evidence" value="ECO:0007669"/>
    <property type="project" value="InterPro"/>
</dbReference>
<comment type="pathway">
    <text evidence="3">Metabolic intermediate biosynthesis; 1-deoxy-D-xylulose 5-phosphate biosynthesis; 1-deoxy-D-xylulose 5-phosphate from D-glyceraldehyde 3-phosphate and pyruvate: step 1/1.</text>
</comment>
<feature type="region of interest" description="Disordered" evidence="13">
    <location>
        <begin position="313"/>
        <end position="343"/>
    </location>
</feature>
<evidence type="ECO:0000256" key="9">
    <source>
        <dbReference type="ARBA" id="ARBA00022842"/>
    </source>
</evidence>
<sequence length="685" mass="73385">MSDALGKELDIVDSNAMNSTPLLRSITSPADVKTLPSSQLKELCREIRITLLKYGHEHGGHIGSNLGMVEATVALHRVFDSPHDRIVFDVSHQSYVHKMLTGRALAYLEPEHFNEVTGFTNPDESEHDQFVLGHTGTSISLACGIAKTRNAETASNGTSGIGNVVAVIGDGSLSSGVAFEGLNNAAEQGGNLIIIFNDNEMSIAGDFGGMYGPLAKLRASGGTAQPNIFNAFGLDYRYVEAGNDVDALIAAFEEVRDINHPVVVHIHTLKGAGYEGEPVNGNASRPFQHTSTTDEAEGIVSTNNVLHSEPWHSDHCNLSDHEPHEGQCEASHWQNPDASLGRPEDPRKYYGKMAMAALEPRFASEPGLVVISPATPGSNGITHEFRERAGAHYVDTGITESHAVAFAAGIARAGGTPVVATTASFFQRAYDQFFQEMSLNRSRVTVLDFLGGLSGSDNTHSGAYDLAMFANIPQVTMLAPTSGRDFLDDLAWATLPAGAAGAPDGAVVIRVPGEGILAAERDSSLLPITGKHGTVRSDCTLDGMLAWRVNQQGSQVALLGLGNTYPLAERAAAALAERHGITATVIDPKQCTSLDTEALESLRKRHPLIITLEDGQLEGGWGEKITAYYANHWQRSAQDKPTARNPRVLNFGATKEFTDRVPLAELNDRYGLTVNSIMAAVTRCF</sequence>
<evidence type="ECO:0000256" key="3">
    <source>
        <dbReference type="ARBA" id="ARBA00004980"/>
    </source>
</evidence>
<reference evidence="15 16" key="1">
    <citation type="submission" date="2019-09" db="EMBL/GenBank/DDBJ databases">
        <title>Characterization of the phylogenetic diversity of two novel species belonging to the genus Bifidobacterium: Bifidobacterium cebidarum sp. nov. and Bifidobacterium leontopitheci sp. nov.</title>
        <authorList>
            <person name="Lugli G.A."/>
            <person name="Duranti S."/>
            <person name="Milani C."/>
            <person name="Turroni F."/>
            <person name="Ventura M."/>
        </authorList>
    </citation>
    <scope>NUCLEOTIDE SEQUENCE [LARGE SCALE GENOMIC DNA]</scope>
    <source>
        <strain evidence="15 16">LMG 31469</strain>
    </source>
</reference>
<evidence type="ECO:0000256" key="5">
    <source>
        <dbReference type="ARBA" id="ARBA00011738"/>
    </source>
</evidence>
<evidence type="ECO:0000256" key="12">
    <source>
        <dbReference type="ARBA" id="ARBA00023229"/>
    </source>
</evidence>
<gene>
    <name evidence="15" type="ORF">F7D08_1458</name>
</gene>
<dbReference type="PANTHER" id="PTHR43322:SF1">
    <property type="entry name" value="1-DEOXY-D-XYLULOSE-5-PHOSPHATE SYNTHASE"/>
    <property type="match status" value="1"/>
</dbReference>
<dbReference type="SMART" id="SM00861">
    <property type="entry name" value="Transket_pyr"/>
    <property type="match status" value="1"/>
</dbReference>
<dbReference type="EC" id="2.2.1.7" evidence="6"/>
<protein>
    <recommendedName>
        <fullName evidence="6">1-deoxy-D-xylulose-5-phosphate synthase</fullName>
        <ecNumber evidence="6">2.2.1.7</ecNumber>
    </recommendedName>
</protein>
<dbReference type="UniPathway" id="UPA00064">
    <property type="reaction ID" value="UER00091"/>
</dbReference>
<proteinExistence type="inferred from homology"/>
<comment type="cofactor">
    <cofactor evidence="1">
        <name>Mg(2+)</name>
        <dbReference type="ChEBI" id="CHEBI:18420"/>
    </cofactor>
</comment>
<dbReference type="PROSITE" id="PS00801">
    <property type="entry name" value="TRANSKETOLASE_1"/>
    <property type="match status" value="1"/>
</dbReference>
<evidence type="ECO:0000256" key="4">
    <source>
        <dbReference type="ARBA" id="ARBA00011081"/>
    </source>
</evidence>
<comment type="subunit">
    <text evidence="5">Homodimer.</text>
</comment>
<evidence type="ECO:0000313" key="15">
    <source>
        <dbReference type="EMBL" id="KAB7787615.1"/>
    </source>
</evidence>
<evidence type="ECO:0000256" key="8">
    <source>
        <dbReference type="ARBA" id="ARBA00022723"/>
    </source>
</evidence>
<evidence type="ECO:0000256" key="13">
    <source>
        <dbReference type="SAM" id="MobiDB-lite"/>
    </source>
</evidence>
<dbReference type="Gene3D" id="3.40.50.970">
    <property type="match status" value="2"/>
</dbReference>
<evidence type="ECO:0000256" key="11">
    <source>
        <dbReference type="ARBA" id="ARBA00023052"/>
    </source>
</evidence>
<dbReference type="InterPro" id="IPR049557">
    <property type="entry name" value="Transketolase_CS"/>
</dbReference>
<dbReference type="Pfam" id="PF02780">
    <property type="entry name" value="Transketolase_C"/>
    <property type="match status" value="1"/>
</dbReference>
<dbReference type="Pfam" id="PF13292">
    <property type="entry name" value="DXP_synthase_N"/>
    <property type="match status" value="1"/>
</dbReference>
<comment type="similarity">
    <text evidence="4">Belongs to the transketolase family. DXPS subfamily.</text>
</comment>
<dbReference type="EMBL" id="WBVS01000007">
    <property type="protein sequence ID" value="KAB7787615.1"/>
    <property type="molecule type" value="Genomic_DNA"/>
</dbReference>
<keyword evidence="16" id="KW-1185">Reference proteome</keyword>
<keyword evidence="7" id="KW-0808">Transferase</keyword>
<dbReference type="InterPro" id="IPR005477">
    <property type="entry name" value="Dxylulose-5-P_synthase"/>
</dbReference>
<comment type="caution">
    <text evidence="15">The sequence shown here is derived from an EMBL/GenBank/DDBJ whole genome shotgun (WGS) entry which is preliminary data.</text>
</comment>
<dbReference type="Pfam" id="PF02779">
    <property type="entry name" value="Transket_pyr"/>
    <property type="match status" value="1"/>
</dbReference>
<organism evidence="15 16">
    <name type="scientific">Bifidobacterium cebidarum</name>
    <dbReference type="NCBI Taxonomy" id="2650773"/>
    <lineage>
        <taxon>Bacteria</taxon>
        <taxon>Bacillati</taxon>
        <taxon>Actinomycetota</taxon>
        <taxon>Actinomycetes</taxon>
        <taxon>Bifidobacteriales</taxon>
        <taxon>Bifidobacteriaceae</taxon>
        <taxon>Bifidobacterium</taxon>
    </lineage>
</organism>
<keyword evidence="8" id="KW-0479">Metal-binding</keyword>
<dbReference type="Gene3D" id="3.40.50.920">
    <property type="match status" value="1"/>
</dbReference>
<evidence type="ECO:0000259" key="14">
    <source>
        <dbReference type="SMART" id="SM00861"/>
    </source>
</evidence>
<keyword evidence="11" id="KW-0786">Thiamine pyrophosphate</keyword>
<feature type="compositionally biased region" description="Basic and acidic residues" evidence="13">
    <location>
        <begin position="313"/>
        <end position="327"/>
    </location>
</feature>
<feature type="domain" description="Transketolase-like pyrimidine-binding" evidence="14">
    <location>
        <begin position="348"/>
        <end position="519"/>
    </location>
</feature>
<dbReference type="InterPro" id="IPR005475">
    <property type="entry name" value="Transketolase-like_Pyr-bd"/>
</dbReference>
<dbReference type="SUPFAM" id="SSF52922">
    <property type="entry name" value="TK C-terminal domain-like"/>
    <property type="match status" value="1"/>
</dbReference>
<dbReference type="NCBIfam" id="NF003933">
    <property type="entry name" value="PRK05444.2-2"/>
    <property type="match status" value="1"/>
</dbReference>
<dbReference type="SUPFAM" id="SSF52518">
    <property type="entry name" value="Thiamin diphosphate-binding fold (THDP-binding)"/>
    <property type="match status" value="2"/>
</dbReference>
<dbReference type="InterPro" id="IPR033248">
    <property type="entry name" value="Transketolase_C"/>
</dbReference>
<accession>A0A6I1G8N0</accession>
<dbReference type="Proteomes" id="UP000468413">
    <property type="component" value="Unassembled WGS sequence"/>
</dbReference>
<dbReference type="PANTHER" id="PTHR43322">
    <property type="entry name" value="1-D-DEOXYXYLULOSE 5-PHOSPHATE SYNTHASE-RELATED"/>
    <property type="match status" value="1"/>
</dbReference>
<dbReference type="AlphaFoldDB" id="A0A6I1G8N0"/>
<dbReference type="InterPro" id="IPR029061">
    <property type="entry name" value="THDP-binding"/>
</dbReference>
<evidence type="ECO:0000313" key="16">
    <source>
        <dbReference type="Proteomes" id="UP000468413"/>
    </source>
</evidence>